<protein>
    <submittedName>
        <fullName evidence="1">Uncharacterized protein</fullName>
    </submittedName>
</protein>
<reference evidence="1 2" key="1">
    <citation type="submission" date="2015-05" db="EMBL/GenBank/DDBJ databases">
        <authorList>
            <person name="Wang D.B."/>
            <person name="Wang M."/>
        </authorList>
    </citation>
    <scope>NUCLEOTIDE SEQUENCE [LARGE SCALE GENOMIC DNA]</scope>
    <source>
        <strain evidence="1 2">IMCC 12053</strain>
    </source>
</reference>
<organism evidence="1 2">
    <name type="scientific">Celeribacter marinus</name>
    <dbReference type="NCBI Taxonomy" id="1397108"/>
    <lineage>
        <taxon>Bacteria</taxon>
        <taxon>Pseudomonadati</taxon>
        <taxon>Pseudomonadota</taxon>
        <taxon>Alphaproteobacteria</taxon>
        <taxon>Rhodobacterales</taxon>
        <taxon>Roseobacteraceae</taxon>
        <taxon>Celeribacter</taxon>
    </lineage>
</organism>
<proteinExistence type="predicted"/>
<name>A0A0N9ZG49_9RHOB</name>
<dbReference type="KEGG" id="cmar:IMCC12053_1969"/>
<dbReference type="OrthoDB" id="7862430at2"/>
<accession>A0A0N9ZG49</accession>
<dbReference type="STRING" id="1397108.IMCC12053_1969"/>
<dbReference type="PATRIC" id="fig|1397108.4.peg.2012"/>
<evidence type="ECO:0000313" key="1">
    <source>
        <dbReference type="EMBL" id="ALI55916.1"/>
    </source>
</evidence>
<dbReference type="AlphaFoldDB" id="A0A0N9ZG49"/>
<gene>
    <name evidence="1" type="ORF">IMCC12053_1969</name>
</gene>
<keyword evidence="2" id="KW-1185">Reference proteome</keyword>
<dbReference type="EMBL" id="CP012023">
    <property type="protein sequence ID" value="ALI55916.1"/>
    <property type="molecule type" value="Genomic_DNA"/>
</dbReference>
<dbReference type="Proteomes" id="UP000064920">
    <property type="component" value="Chromosome"/>
</dbReference>
<evidence type="ECO:0000313" key="2">
    <source>
        <dbReference type="Proteomes" id="UP000064920"/>
    </source>
</evidence>
<sequence length="91" mass="9964">MKLYSAQVSDLTFDAATQQFQADVIFHEGGEQVTYPVELSAPFTASFETVSRGLMVRARAIRKQERGASIASLKSIASQTVHIRYGISPVT</sequence>
<dbReference type="RefSeq" id="WP_062218518.1">
    <property type="nucleotide sequence ID" value="NZ_CP012023.1"/>
</dbReference>